<gene>
    <name evidence="2" type="ORF">BJL90_21130</name>
    <name evidence="3" type="ORF">CLFO_32020</name>
</gene>
<dbReference type="Pfam" id="PF09388">
    <property type="entry name" value="SpoOE-like"/>
    <property type="match status" value="1"/>
</dbReference>
<evidence type="ECO:0000313" key="5">
    <source>
        <dbReference type="Proteomes" id="UP000192478"/>
    </source>
</evidence>
<dbReference type="Proteomes" id="UP000177894">
    <property type="component" value="Chromosome"/>
</dbReference>
<evidence type="ECO:0000256" key="1">
    <source>
        <dbReference type="SAM" id="Coils"/>
    </source>
</evidence>
<dbReference type="Gene3D" id="4.10.280.10">
    <property type="entry name" value="Helix-loop-helix DNA-binding domain"/>
    <property type="match status" value="1"/>
</dbReference>
<dbReference type="InterPro" id="IPR036638">
    <property type="entry name" value="HLH_DNA-bd_sf"/>
</dbReference>
<dbReference type="EMBL" id="CP017603">
    <property type="protein sequence ID" value="AOY78144.1"/>
    <property type="molecule type" value="Genomic_DNA"/>
</dbReference>
<dbReference type="InterPro" id="IPR037208">
    <property type="entry name" value="Spo0E-like_sf"/>
</dbReference>
<protein>
    <submittedName>
        <fullName evidence="3">Uncharacterized protein</fullName>
    </submittedName>
</protein>
<keyword evidence="1" id="KW-0175">Coiled coil</keyword>
<organism evidence="3 5">
    <name type="scientific">Clostridium formicaceticum</name>
    <dbReference type="NCBI Taxonomy" id="1497"/>
    <lineage>
        <taxon>Bacteria</taxon>
        <taxon>Bacillati</taxon>
        <taxon>Bacillota</taxon>
        <taxon>Clostridia</taxon>
        <taxon>Eubacteriales</taxon>
        <taxon>Clostridiaceae</taxon>
        <taxon>Clostridium</taxon>
    </lineage>
</organism>
<evidence type="ECO:0000313" key="3">
    <source>
        <dbReference type="EMBL" id="ARE88796.1"/>
    </source>
</evidence>
<dbReference type="GO" id="GO:0046983">
    <property type="term" value="F:protein dimerization activity"/>
    <property type="evidence" value="ECO:0007669"/>
    <property type="project" value="InterPro"/>
</dbReference>
<name>A0AAC9RMI6_9CLOT</name>
<feature type="coiled-coil region" evidence="1">
    <location>
        <begin position="4"/>
        <end position="31"/>
    </location>
</feature>
<proteinExistence type="predicted"/>
<reference evidence="2 4" key="1">
    <citation type="submission" date="2016-10" db="EMBL/GenBank/DDBJ databases">
        <title>Complete Genome Sequence of Acetogen Clostridium formicoaceticum ATCC 27076.</title>
        <authorList>
            <person name="Bao T."/>
            <person name="Cheng C."/>
            <person name="Zhao J."/>
            <person name="Yang S.-T."/>
            <person name="Wang J."/>
            <person name="Wang M."/>
        </authorList>
    </citation>
    <scope>NUCLEOTIDE SEQUENCE [LARGE SCALE GENOMIC DNA]</scope>
    <source>
        <strain evidence="2 4">ATCC 27076</strain>
    </source>
</reference>
<keyword evidence="4" id="KW-1185">Reference proteome</keyword>
<dbReference type="GO" id="GO:0043937">
    <property type="term" value="P:regulation of sporulation"/>
    <property type="evidence" value="ECO:0007669"/>
    <property type="project" value="InterPro"/>
</dbReference>
<dbReference type="AlphaFoldDB" id="A0AAC9RMI6"/>
<dbReference type="RefSeq" id="WP_070972801.1">
    <property type="nucleotide sequence ID" value="NZ_CP017603.1"/>
</dbReference>
<sequence>MDKISALKESLNDLLKANDFIKDEVIKLSKELDQHIVKEQKRRLRQLSLRTGSSSKKAK</sequence>
<dbReference type="EMBL" id="CP020559">
    <property type="protein sequence ID" value="ARE88796.1"/>
    <property type="molecule type" value="Genomic_DNA"/>
</dbReference>
<dbReference type="InterPro" id="IPR018540">
    <property type="entry name" value="Spo0E-like"/>
</dbReference>
<evidence type="ECO:0000313" key="2">
    <source>
        <dbReference type="EMBL" id="AOY78144.1"/>
    </source>
</evidence>
<dbReference type="Proteomes" id="UP000192478">
    <property type="component" value="Chromosome"/>
</dbReference>
<accession>A0AAC9RMI6</accession>
<reference evidence="3 5" key="2">
    <citation type="submission" date="2017-03" db="EMBL/GenBank/DDBJ databases">
        <title>Complete sequence of Clostridium formicaceticum DSM 92.</title>
        <authorList>
            <person name="Poehlein A."/>
            <person name="Karl M."/>
            <person name="Bengelsdorf F.R."/>
            <person name="Duerre P."/>
            <person name="Daniel R."/>
        </authorList>
    </citation>
    <scope>NUCLEOTIDE SEQUENCE [LARGE SCALE GENOMIC DNA]</scope>
    <source>
        <strain evidence="3 5">DSM 92</strain>
    </source>
</reference>
<evidence type="ECO:0000313" key="4">
    <source>
        <dbReference type="Proteomes" id="UP000177894"/>
    </source>
</evidence>
<dbReference type="SUPFAM" id="SSF140500">
    <property type="entry name" value="BAS1536-like"/>
    <property type="match status" value="1"/>
</dbReference>
<dbReference type="KEGG" id="cfm:BJL90_21130"/>